<dbReference type="RefSeq" id="WP_088664025.1">
    <property type="nucleotide sequence ID" value="NZ_CP021404.1"/>
</dbReference>
<dbReference type="SUPFAM" id="SSF46689">
    <property type="entry name" value="Homeodomain-like"/>
    <property type="match status" value="1"/>
</dbReference>
<proteinExistence type="predicted"/>
<dbReference type="OrthoDB" id="7432755at2"/>
<keyword evidence="2" id="KW-1185">Reference proteome</keyword>
<dbReference type="Proteomes" id="UP000219050">
    <property type="component" value="Chromosome"/>
</dbReference>
<reference evidence="1 2" key="1">
    <citation type="submission" date="2017-05" db="EMBL/GenBank/DDBJ databases">
        <title>Comparative genomic and metabolic analysis of manganese-oxidizing mechanisms in Celeribater manganoxidans DY25T: its adaption to the environment of polymetallic nodule.</title>
        <authorList>
            <person name="Wang X."/>
        </authorList>
    </citation>
    <scope>NUCLEOTIDE SEQUENCE [LARGE SCALE GENOMIC DNA]</scope>
    <source>
        <strain evidence="1 2">DY25</strain>
    </source>
</reference>
<name>A0A291LZN5_9RHOB</name>
<dbReference type="InterPro" id="IPR009057">
    <property type="entry name" value="Homeodomain-like_sf"/>
</dbReference>
<gene>
    <name evidence="1" type="ORF">CBW24_07865</name>
</gene>
<evidence type="ECO:0000313" key="2">
    <source>
        <dbReference type="Proteomes" id="UP000219050"/>
    </source>
</evidence>
<sequence>MTVMRDTLPEPVTTLPPSVAQIAEVIGRSRALYLIGRIPPTGRRSWRVCFYVPKVTRPDHWLVALLGWHDAAKLTSHFGGEILHTSNCRFMVKRFRDAEIRRMRRAGMQIDEIAQAVGLSVGRVQDIAVRR</sequence>
<dbReference type="KEGG" id="cmag:CBW24_07865"/>
<dbReference type="AlphaFoldDB" id="A0A291LZN5"/>
<organism evidence="1 2">
    <name type="scientific">Pacificitalea manganoxidans</name>
    <dbReference type="NCBI Taxonomy" id="1411902"/>
    <lineage>
        <taxon>Bacteria</taxon>
        <taxon>Pseudomonadati</taxon>
        <taxon>Pseudomonadota</taxon>
        <taxon>Alphaproteobacteria</taxon>
        <taxon>Rhodobacterales</taxon>
        <taxon>Paracoccaceae</taxon>
        <taxon>Pacificitalea</taxon>
    </lineage>
</organism>
<dbReference type="EMBL" id="CP021404">
    <property type="protein sequence ID" value="ATI41925.1"/>
    <property type="molecule type" value="Genomic_DNA"/>
</dbReference>
<protein>
    <submittedName>
        <fullName evidence="1">Uncharacterized protein</fullName>
    </submittedName>
</protein>
<evidence type="ECO:0000313" key="1">
    <source>
        <dbReference type="EMBL" id="ATI41925.1"/>
    </source>
</evidence>
<accession>A0A291LZN5</accession>